<sequence>MSVFAIPTNRIIDTAVISASNEIYAAKEYINEDIKLVIVDNSTSSILEHNTKFLKDFSNISHMKIMHLTLENQIKIIKEISIISGVELDELMDLLLPKGCDYGRISNMIYLIVTMLGSDVFFRRDSDCNVRKIPKDQYPILQEVKYLGKKINTVKKHLSNSIIADSFGKEEILVVGGDYFGEWNLDVKDLKDRDENIIRNLVKLNDIEEALIDDYIEVKYSEMINKNAEKPVLISVYNQKGPNKFLSKEIHRYPECGNISMKDVFKWIPSFVGLNGIAFDYNTQQLSSFLKVPILYHCNKINHDYDNGRKEIEALKPYWKGIIKQNDLSLLTTKFSHKLFDKLSFNNKISNFNQMKKLANKDIPDFFEESFYSISTKERIDRIDALINDVLLSSKIDKYKVIAEYLSENKFDILDELNNDYHKSVKLHRLWPKIMEASTYVLKKGMLLK</sequence>
<gene>
    <name evidence="1" type="ordered locus">Clocel_1091</name>
</gene>
<proteinExistence type="predicted"/>
<name>D9SU12_CLOC7</name>
<protein>
    <submittedName>
        <fullName evidence="1">Uncharacterized protein</fullName>
    </submittedName>
</protein>
<dbReference type="AlphaFoldDB" id="D9SU12"/>
<dbReference type="eggNOG" id="ENOG50330HQ">
    <property type="taxonomic scope" value="Bacteria"/>
</dbReference>
<accession>D9SU12</accession>
<organism evidence="1 2">
    <name type="scientific">Clostridium cellulovorans (strain ATCC 35296 / DSM 3052 / OCM 3 / 743B)</name>
    <dbReference type="NCBI Taxonomy" id="573061"/>
    <lineage>
        <taxon>Bacteria</taxon>
        <taxon>Bacillati</taxon>
        <taxon>Bacillota</taxon>
        <taxon>Clostridia</taxon>
        <taxon>Eubacteriales</taxon>
        <taxon>Clostridiaceae</taxon>
        <taxon>Clostridium</taxon>
    </lineage>
</organism>
<keyword evidence="2" id="KW-1185">Reference proteome</keyword>
<dbReference type="Pfam" id="PF19787">
    <property type="entry name" value="DUF6271"/>
    <property type="match status" value="1"/>
</dbReference>
<dbReference type="KEGG" id="ccb:Clocel_1091"/>
<dbReference type="OrthoDB" id="2986215at2"/>
<dbReference type="InterPro" id="IPR046238">
    <property type="entry name" value="DUF6271"/>
</dbReference>
<dbReference type="EMBL" id="CP002160">
    <property type="protein sequence ID" value="ADL50850.1"/>
    <property type="molecule type" value="Genomic_DNA"/>
</dbReference>
<dbReference type="Proteomes" id="UP000002730">
    <property type="component" value="Chromosome"/>
</dbReference>
<evidence type="ECO:0000313" key="1">
    <source>
        <dbReference type="EMBL" id="ADL50850.1"/>
    </source>
</evidence>
<reference evidence="1 2" key="1">
    <citation type="submission" date="2010-08" db="EMBL/GenBank/DDBJ databases">
        <title>Complete sequence of Clostridium cellulovorans 743B.</title>
        <authorList>
            <consortium name="US DOE Joint Genome Institute"/>
            <person name="Lucas S."/>
            <person name="Copeland A."/>
            <person name="Lapidus A."/>
            <person name="Cheng J.-F."/>
            <person name="Bruce D."/>
            <person name="Goodwin L."/>
            <person name="Pitluck S."/>
            <person name="Chertkov O."/>
            <person name="Detter J.C."/>
            <person name="Han C."/>
            <person name="Tapia R."/>
            <person name="Land M."/>
            <person name="Hauser L."/>
            <person name="Chang Y.-J."/>
            <person name="Jeffries C."/>
            <person name="Kyrpides N."/>
            <person name="Ivanova N."/>
            <person name="Mikhailova N."/>
            <person name="Hemme C.L."/>
            <person name="Woyke T."/>
        </authorList>
    </citation>
    <scope>NUCLEOTIDE SEQUENCE [LARGE SCALE GENOMIC DNA]</scope>
    <source>
        <strain evidence="2">ATCC 35296 / DSM 3052 / OCM 3 / 743B</strain>
    </source>
</reference>
<evidence type="ECO:0000313" key="2">
    <source>
        <dbReference type="Proteomes" id="UP000002730"/>
    </source>
</evidence>
<dbReference type="HOGENOM" id="CLU_628087_0_0_9"/>